<dbReference type="InterPro" id="IPR037147">
    <property type="entry name" value="Ribosomal_bL28_sf"/>
</dbReference>
<protein>
    <recommendedName>
        <fullName evidence="4">Large ribosomal subunit protein bL28</fullName>
    </recommendedName>
</protein>
<evidence type="ECO:0000256" key="3">
    <source>
        <dbReference type="ARBA" id="ARBA00023274"/>
    </source>
</evidence>
<dbReference type="InterPro" id="IPR050096">
    <property type="entry name" value="Bacterial_rp_bL28"/>
</dbReference>
<evidence type="ECO:0000256" key="1">
    <source>
        <dbReference type="ARBA" id="ARBA00008760"/>
    </source>
</evidence>
<evidence type="ECO:0000313" key="5">
    <source>
        <dbReference type="EMBL" id="MBC8334985.1"/>
    </source>
</evidence>
<accession>A0A8J6NIN6</accession>
<dbReference type="PANTHER" id="PTHR39080:SF1">
    <property type="entry name" value="LARGE RIBOSOMAL SUBUNIT PROTEIN BL28A"/>
    <property type="match status" value="1"/>
</dbReference>
<dbReference type="InterPro" id="IPR001383">
    <property type="entry name" value="Ribosomal_bL28_bact-type"/>
</dbReference>
<dbReference type="Gene3D" id="2.30.170.40">
    <property type="entry name" value="Ribosomal protein L28/L24"/>
    <property type="match status" value="1"/>
</dbReference>
<dbReference type="EMBL" id="JACNJN010000086">
    <property type="protein sequence ID" value="MBC8334985.1"/>
    <property type="molecule type" value="Genomic_DNA"/>
</dbReference>
<dbReference type="GO" id="GO:0003735">
    <property type="term" value="F:structural constituent of ribosome"/>
    <property type="evidence" value="ECO:0007669"/>
    <property type="project" value="InterPro"/>
</dbReference>
<comment type="similarity">
    <text evidence="1">Belongs to the bacterial ribosomal protein bL28 family.</text>
</comment>
<organism evidence="5 6">
    <name type="scientific">Candidatus Desulfolinea nitratireducens</name>
    <dbReference type="NCBI Taxonomy" id="2841698"/>
    <lineage>
        <taxon>Bacteria</taxon>
        <taxon>Bacillati</taxon>
        <taxon>Chloroflexota</taxon>
        <taxon>Anaerolineae</taxon>
        <taxon>Anaerolineales</taxon>
        <taxon>Anaerolineales incertae sedis</taxon>
        <taxon>Candidatus Desulfolinea</taxon>
    </lineage>
</organism>
<dbReference type="InterPro" id="IPR026569">
    <property type="entry name" value="Ribosomal_bL28"/>
</dbReference>
<dbReference type="NCBIfam" id="TIGR00009">
    <property type="entry name" value="L28"/>
    <property type="match status" value="1"/>
</dbReference>
<reference evidence="5 6" key="1">
    <citation type="submission" date="2020-08" db="EMBL/GenBank/DDBJ databases">
        <title>Bridging the membrane lipid divide: bacteria of the FCB group superphylum have the potential to synthesize archaeal ether lipids.</title>
        <authorList>
            <person name="Villanueva L."/>
            <person name="Von Meijenfeldt F.A.B."/>
            <person name="Westbye A.B."/>
            <person name="Yadav S."/>
            <person name="Hopmans E.C."/>
            <person name="Dutilh B.E."/>
            <person name="Sinninghe Damste J.S."/>
        </authorList>
    </citation>
    <scope>NUCLEOTIDE SEQUENCE [LARGE SCALE GENOMIC DNA]</scope>
    <source>
        <strain evidence="5">NIOZ-UU36</strain>
    </source>
</reference>
<dbReference type="GO" id="GO:1990904">
    <property type="term" value="C:ribonucleoprotein complex"/>
    <property type="evidence" value="ECO:0007669"/>
    <property type="project" value="UniProtKB-KW"/>
</dbReference>
<dbReference type="AlphaFoldDB" id="A0A8J6NIN6"/>
<dbReference type="Pfam" id="PF00830">
    <property type="entry name" value="Ribosomal_L28"/>
    <property type="match status" value="1"/>
</dbReference>
<name>A0A8J6NIN6_9CHLR</name>
<dbReference type="GO" id="GO:0006412">
    <property type="term" value="P:translation"/>
    <property type="evidence" value="ECO:0007669"/>
    <property type="project" value="InterPro"/>
</dbReference>
<dbReference type="Proteomes" id="UP000614469">
    <property type="component" value="Unassembled WGS sequence"/>
</dbReference>
<evidence type="ECO:0000313" key="6">
    <source>
        <dbReference type="Proteomes" id="UP000614469"/>
    </source>
</evidence>
<dbReference type="InterPro" id="IPR034704">
    <property type="entry name" value="Ribosomal_bL28/bL31-like_sf"/>
</dbReference>
<gene>
    <name evidence="5" type="ORF">H8E29_06965</name>
</gene>
<comment type="caution">
    <text evidence="5">The sequence shown here is derived from an EMBL/GenBank/DDBJ whole genome shotgun (WGS) entry which is preliminary data.</text>
</comment>
<dbReference type="PANTHER" id="PTHR39080">
    <property type="entry name" value="50S RIBOSOMAL PROTEIN L28"/>
    <property type="match status" value="1"/>
</dbReference>
<sequence>MAVCAHCAKKTTFGNSRSFSMKATKRKFKPNLQKVTLYENGLKVKKVLCTKCIKTLAKTAA</sequence>
<dbReference type="SUPFAM" id="SSF143800">
    <property type="entry name" value="L28p-like"/>
    <property type="match status" value="1"/>
</dbReference>
<keyword evidence="3" id="KW-0687">Ribonucleoprotein</keyword>
<evidence type="ECO:0000256" key="4">
    <source>
        <dbReference type="ARBA" id="ARBA00035174"/>
    </source>
</evidence>
<evidence type="ECO:0000256" key="2">
    <source>
        <dbReference type="ARBA" id="ARBA00022980"/>
    </source>
</evidence>
<dbReference type="GO" id="GO:0005840">
    <property type="term" value="C:ribosome"/>
    <property type="evidence" value="ECO:0007669"/>
    <property type="project" value="UniProtKB-KW"/>
</dbReference>
<proteinExistence type="inferred from homology"/>
<keyword evidence="2 5" id="KW-0689">Ribosomal protein</keyword>